<feature type="transmembrane region" description="Helical" evidence="1">
    <location>
        <begin position="215"/>
        <end position="232"/>
    </location>
</feature>
<accession>A0A444QDT9</accession>
<feature type="transmembrane region" description="Helical" evidence="1">
    <location>
        <begin position="161"/>
        <end position="182"/>
    </location>
</feature>
<keyword evidence="1" id="KW-0812">Transmembrane</keyword>
<keyword evidence="1" id="KW-1133">Transmembrane helix</keyword>
<feature type="domain" description="CAAX prenyl protease 2/Lysostaphin resistance protein A-like" evidence="2">
    <location>
        <begin position="156"/>
        <end position="247"/>
    </location>
</feature>
<dbReference type="InterPro" id="IPR003675">
    <property type="entry name" value="Rce1/LyrA-like_dom"/>
</dbReference>
<dbReference type="OrthoDB" id="4453618at2"/>
<gene>
    <name evidence="3" type="ORF">ELQ92_08145</name>
</gene>
<dbReference type="AlphaFoldDB" id="A0A444QDT9"/>
<organism evidence="3 4">
    <name type="scientific">Labedella populi</name>
    <dbReference type="NCBI Taxonomy" id="2498850"/>
    <lineage>
        <taxon>Bacteria</taxon>
        <taxon>Bacillati</taxon>
        <taxon>Actinomycetota</taxon>
        <taxon>Actinomycetes</taxon>
        <taxon>Micrococcales</taxon>
        <taxon>Microbacteriaceae</taxon>
        <taxon>Labedella</taxon>
    </lineage>
</organism>
<feature type="transmembrane region" description="Helical" evidence="1">
    <location>
        <begin position="239"/>
        <end position="260"/>
    </location>
</feature>
<feature type="transmembrane region" description="Helical" evidence="1">
    <location>
        <begin position="26"/>
        <end position="54"/>
    </location>
</feature>
<reference evidence="3 4" key="1">
    <citation type="submission" date="2018-12" db="EMBL/GenBank/DDBJ databases">
        <authorList>
            <person name="Li F."/>
        </authorList>
    </citation>
    <scope>NUCLEOTIDE SEQUENCE [LARGE SCALE GENOMIC DNA]</scope>
    <source>
        <strain evidence="3 4">8H24J-4-2</strain>
    </source>
</reference>
<comment type="caution">
    <text evidence="3">The sequence shown here is derived from an EMBL/GenBank/DDBJ whole genome shotgun (WGS) entry which is preliminary data.</text>
</comment>
<dbReference type="GO" id="GO:0008237">
    <property type="term" value="F:metallopeptidase activity"/>
    <property type="evidence" value="ECO:0007669"/>
    <property type="project" value="UniProtKB-KW"/>
</dbReference>
<evidence type="ECO:0000313" key="3">
    <source>
        <dbReference type="EMBL" id="RWZ64789.1"/>
    </source>
</evidence>
<dbReference type="GO" id="GO:0004175">
    <property type="term" value="F:endopeptidase activity"/>
    <property type="evidence" value="ECO:0007669"/>
    <property type="project" value="UniProtKB-ARBA"/>
</dbReference>
<proteinExistence type="predicted"/>
<dbReference type="EMBL" id="RZNC01000002">
    <property type="protein sequence ID" value="RWZ64789.1"/>
    <property type="molecule type" value="Genomic_DNA"/>
</dbReference>
<dbReference type="GO" id="GO:0006508">
    <property type="term" value="P:proteolysis"/>
    <property type="evidence" value="ECO:0007669"/>
    <property type="project" value="UniProtKB-KW"/>
</dbReference>
<dbReference type="GO" id="GO:0080120">
    <property type="term" value="P:CAAX-box protein maturation"/>
    <property type="evidence" value="ECO:0007669"/>
    <property type="project" value="UniProtKB-ARBA"/>
</dbReference>
<keyword evidence="3" id="KW-0378">Hydrolase</keyword>
<feature type="transmembrane region" description="Helical" evidence="1">
    <location>
        <begin position="189"/>
        <end position="209"/>
    </location>
</feature>
<keyword evidence="4" id="KW-1185">Reference proteome</keyword>
<keyword evidence="3" id="KW-0482">Metalloprotease</keyword>
<keyword evidence="3" id="KW-0645">Protease</keyword>
<feature type="transmembrane region" description="Helical" evidence="1">
    <location>
        <begin position="118"/>
        <end position="141"/>
    </location>
</feature>
<keyword evidence="1" id="KW-0472">Membrane</keyword>
<dbReference type="Pfam" id="PF02517">
    <property type="entry name" value="Rce1-like"/>
    <property type="match status" value="1"/>
</dbReference>
<protein>
    <submittedName>
        <fullName evidence="3">CPBP family intramembrane metalloprotease</fullName>
    </submittedName>
</protein>
<evidence type="ECO:0000313" key="4">
    <source>
        <dbReference type="Proteomes" id="UP000288603"/>
    </source>
</evidence>
<evidence type="ECO:0000259" key="2">
    <source>
        <dbReference type="Pfam" id="PF02517"/>
    </source>
</evidence>
<dbReference type="Proteomes" id="UP000288603">
    <property type="component" value="Unassembled WGS sequence"/>
</dbReference>
<sequence length="266" mass="29301">MTAVQDVCAYVHEDGRMSRMRIRWEIVIVLGLSLGASAVYSFVAIIAAATAPVALADQSTSVNPARSEREWLDFTYQFLSHFFDLVPVALALFLLWLPTRTAFDRIGLDLRRPGADALGGVGLFLAIGVPGIVFFAVSRLIGINLAVEASSLDTYWWTVPMLVFSALRAALVEEVIVIGYLFTRLKELAWSPWLIIGAAALLRGTYHLYQGYGPFVGNIVMGLVFGWCYLRWGRVMPLIVAHALLDIVSFVGYPLAVSLWPDVFAA</sequence>
<feature type="transmembrane region" description="Helical" evidence="1">
    <location>
        <begin position="74"/>
        <end position="97"/>
    </location>
</feature>
<name>A0A444QDT9_9MICO</name>
<evidence type="ECO:0000256" key="1">
    <source>
        <dbReference type="SAM" id="Phobius"/>
    </source>
</evidence>